<reference evidence="3" key="1">
    <citation type="submission" date="2015-05" db="UniProtKB">
        <authorList>
            <consortium name="EnsemblMetazoa"/>
        </authorList>
    </citation>
    <scope>IDENTIFICATION</scope>
</reference>
<dbReference type="GeneID" id="141453675"/>
<feature type="chain" id="PRO_5037953974" evidence="2">
    <location>
        <begin position="22"/>
        <end position="145"/>
    </location>
</feature>
<dbReference type="AlphaFoldDB" id="T1HX68"/>
<keyword evidence="1" id="KW-1133">Transmembrane helix</keyword>
<dbReference type="EnsemblMetazoa" id="RPRC008638-RA">
    <property type="protein sequence ID" value="RPRC008638-PA"/>
    <property type="gene ID" value="RPRC008638"/>
</dbReference>
<evidence type="ECO:0000256" key="2">
    <source>
        <dbReference type="SAM" id="SignalP"/>
    </source>
</evidence>
<sequence length="145" mass="16359">MTVLASCLMICLLLASPCVKAESESSSMMMSEEMTEMIEDTSEERKKAEAMTQMYMAFMMFKTFISTIMMIISPIIQIKSFGLSVIGTLINAGRFLMQLKQYKDSQNKKNVIPPSADTWSSYKTITVAPYNFWPTPAPDSYKTVN</sequence>
<dbReference type="Proteomes" id="UP000015103">
    <property type="component" value="Unassembled WGS sequence"/>
</dbReference>
<keyword evidence="2" id="KW-0732">Signal</keyword>
<evidence type="ECO:0000256" key="1">
    <source>
        <dbReference type="SAM" id="Phobius"/>
    </source>
</evidence>
<dbReference type="HOGENOM" id="CLU_1715516_0_0_1"/>
<name>T1HX68_RHOPR</name>
<feature type="transmembrane region" description="Helical" evidence="1">
    <location>
        <begin position="54"/>
        <end position="76"/>
    </location>
</feature>
<evidence type="ECO:0000313" key="4">
    <source>
        <dbReference type="Proteomes" id="UP000015103"/>
    </source>
</evidence>
<protein>
    <submittedName>
        <fullName evidence="3">Uncharacterized protein</fullName>
    </submittedName>
</protein>
<dbReference type="RefSeq" id="XP_073983256.1">
    <property type="nucleotide sequence ID" value="XM_074127155.1"/>
</dbReference>
<accession>T1HX68</accession>
<proteinExistence type="predicted"/>
<feature type="signal peptide" evidence="2">
    <location>
        <begin position="1"/>
        <end position="21"/>
    </location>
</feature>
<dbReference type="VEuPathDB" id="VectorBase:RPRC008638"/>
<organism evidence="3 4">
    <name type="scientific">Rhodnius prolixus</name>
    <name type="common">Triatomid bug</name>
    <dbReference type="NCBI Taxonomy" id="13249"/>
    <lineage>
        <taxon>Eukaryota</taxon>
        <taxon>Metazoa</taxon>
        <taxon>Ecdysozoa</taxon>
        <taxon>Arthropoda</taxon>
        <taxon>Hexapoda</taxon>
        <taxon>Insecta</taxon>
        <taxon>Pterygota</taxon>
        <taxon>Neoptera</taxon>
        <taxon>Paraneoptera</taxon>
        <taxon>Hemiptera</taxon>
        <taxon>Heteroptera</taxon>
        <taxon>Panheteroptera</taxon>
        <taxon>Cimicomorpha</taxon>
        <taxon>Reduviidae</taxon>
        <taxon>Triatominae</taxon>
        <taxon>Rhodnius</taxon>
    </lineage>
</organism>
<dbReference type="InParanoid" id="T1HX68"/>
<keyword evidence="1" id="KW-0812">Transmembrane</keyword>
<keyword evidence="1" id="KW-0472">Membrane</keyword>
<dbReference type="EMBL" id="ACPB03000361">
    <property type="status" value="NOT_ANNOTATED_CDS"/>
    <property type="molecule type" value="Genomic_DNA"/>
</dbReference>
<evidence type="ECO:0000313" key="3">
    <source>
        <dbReference type="EnsemblMetazoa" id="RPRC008638-PA"/>
    </source>
</evidence>
<keyword evidence="4" id="KW-1185">Reference proteome</keyword>